<evidence type="ECO:0000256" key="2">
    <source>
        <dbReference type="ARBA" id="ARBA00022692"/>
    </source>
</evidence>
<dbReference type="Gene3D" id="3.40.50.410">
    <property type="entry name" value="von Willebrand factor, type A domain"/>
    <property type="match status" value="1"/>
</dbReference>
<dbReference type="PROSITE" id="PS50234">
    <property type="entry name" value="VWFA"/>
    <property type="match status" value="1"/>
</dbReference>
<evidence type="ECO:0000256" key="6">
    <source>
        <dbReference type="SAM" id="Phobius"/>
    </source>
</evidence>
<feature type="region of interest" description="Disordered" evidence="5">
    <location>
        <begin position="195"/>
        <end position="222"/>
    </location>
</feature>
<dbReference type="SUPFAM" id="SSF53300">
    <property type="entry name" value="vWA-like"/>
    <property type="match status" value="1"/>
</dbReference>
<sequence>MTFLWPTMLWLLLAIPALLAGYLLLLRRRSQPALRFPHLGLIREALGKGPGWRRHLPPALMLLSVAAALFAAARPVATITLPADQQTLLLAIDVSLSMRAEDIEPNRMEAAQAAARSFVRELPGKVRVGIVAFAGTASLVQAPTRDREALLAAIDGFQLQRATAVGSGILVSLASLFPDAAIDLEESLFGNRAGAGARSPAAAPGGARSDASPSAPVQPGSSGSAAIVLLTDGRTTTGPDPLEAARTAAAMGVRVHTVGFGSGEGATVAFNGFSMFMRFDEEALRAIAQITGGEYYHAASGDDLQRIYRELGARFALETARTEIGALFAALAAALALAAAGLSFAWFRAGR</sequence>
<evidence type="ECO:0000259" key="7">
    <source>
        <dbReference type="PROSITE" id="PS50234"/>
    </source>
</evidence>
<name>A0A7W8MB06_9BURK</name>
<dbReference type="RefSeq" id="WP_183970511.1">
    <property type="nucleotide sequence ID" value="NZ_BAABEW010000013.1"/>
</dbReference>
<keyword evidence="9" id="KW-1185">Reference proteome</keyword>
<evidence type="ECO:0000256" key="3">
    <source>
        <dbReference type="ARBA" id="ARBA00022989"/>
    </source>
</evidence>
<dbReference type="PANTHER" id="PTHR22550:SF5">
    <property type="entry name" value="LEUCINE ZIPPER PROTEIN 4"/>
    <property type="match status" value="1"/>
</dbReference>
<accession>A0A7W8MB06</accession>
<evidence type="ECO:0000313" key="9">
    <source>
        <dbReference type="Proteomes" id="UP000532440"/>
    </source>
</evidence>
<feature type="compositionally biased region" description="Low complexity" evidence="5">
    <location>
        <begin position="195"/>
        <end position="215"/>
    </location>
</feature>
<keyword evidence="2 6" id="KW-0812">Transmembrane</keyword>
<reference evidence="8 9" key="1">
    <citation type="submission" date="2020-08" db="EMBL/GenBank/DDBJ databases">
        <title>Genomic Encyclopedia of Type Strains, Phase IV (KMG-IV): sequencing the most valuable type-strain genomes for metagenomic binning, comparative biology and taxonomic classification.</title>
        <authorList>
            <person name="Goeker M."/>
        </authorList>
    </citation>
    <scope>NUCLEOTIDE SEQUENCE [LARGE SCALE GENOMIC DNA]</scope>
    <source>
        <strain evidence="8 9">DSM 29781</strain>
    </source>
</reference>
<dbReference type="InterPro" id="IPR050768">
    <property type="entry name" value="UPF0353/GerABKA_families"/>
</dbReference>
<evidence type="ECO:0000313" key="8">
    <source>
        <dbReference type="EMBL" id="MBB5273659.1"/>
    </source>
</evidence>
<dbReference type="Proteomes" id="UP000532440">
    <property type="component" value="Unassembled WGS sequence"/>
</dbReference>
<dbReference type="InterPro" id="IPR002035">
    <property type="entry name" value="VWF_A"/>
</dbReference>
<proteinExistence type="predicted"/>
<dbReference type="InterPro" id="IPR036465">
    <property type="entry name" value="vWFA_dom_sf"/>
</dbReference>
<comment type="caution">
    <text evidence="8">The sequence shown here is derived from an EMBL/GenBank/DDBJ whole genome shotgun (WGS) entry which is preliminary data.</text>
</comment>
<keyword evidence="1" id="KW-1003">Cell membrane</keyword>
<evidence type="ECO:0000256" key="4">
    <source>
        <dbReference type="ARBA" id="ARBA00023136"/>
    </source>
</evidence>
<dbReference type="Pfam" id="PF07584">
    <property type="entry name" value="BatA"/>
    <property type="match status" value="1"/>
</dbReference>
<dbReference type="Pfam" id="PF13519">
    <property type="entry name" value="VWA_2"/>
    <property type="match status" value="1"/>
</dbReference>
<feature type="transmembrane region" description="Helical" evidence="6">
    <location>
        <begin position="324"/>
        <end position="347"/>
    </location>
</feature>
<gene>
    <name evidence="8" type="ORF">HNQ70_003690</name>
</gene>
<protein>
    <submittedName>
        <fullName evidence="8">Ca-activated chloride channel family protein</fullName>
    </submittedName>
</protein>
<dbReference type="PANTHER" id="PTHR22550">
    <property type="entry name" value="SPORE GERMINATION PROTEIN"/>
    <property type="match status" value="1"/>
</dbReference>
<dbReference type="EMBL" id="JACHGB010000008">
    <property type="protein sequence ID" value="MBB5273659.1"/>
    <property type="molecule type" value="Genomic_DNA"/>
</dbReference>
<dbReference type="AlphaFoldDB" id="A0A7W8MB06"/>
<evidence type="ECO:0000256" key="1">
    <source>
        <dbReference type="ARBA" id="ARBA00022475"/>
    </source>
</evidence>
<keyword evidence="3 6" id="KW-1133">Transmembrane helix</keyword>
<dbReference type="InterPro" id="IPR024163">
    <property type="entry name" value="Aerotolerance_reg_N"/>
</dbReference>
<organism evidence="8 9">
    <name type="scientific">Quisquiliibacterium transsilvanicum</name>
    <dbReference type="NCBI Taxonomy" id="1549638"/>
    <lineage>
        <taxon>Bacteria</taxon>
        <taxon>Pseudomonadati</taxon>
        <taxon>Pseudomonadota</taxon>
        <taxon>Betaproteobacteria</taxon>
        <taxon>Burkholderiales</taxon>
        <taxon>Burkholderiaceae</taxon>
        <taxon>Quisquiliibacterium</taxon>
    </lineage>
</organism>
<dbReference type="Pfam" id="PF00092">
    <property type="entry name" value="VWA"/>
    <property type="match status" value="1"/>
</dbReference>
<feature type="transmembrane region" description="Helical" evidence="6">
    <location>
        <begin position="6"/>
        <end position="26"/>
    </location>
</feature>
<feature type="domain" description="VWFA" evidence="7">
    <location>
        <begin position="87"/>
        <end position="311"/>
    </location>
</feature>
<evidence type="ECO:0000256" key="5">
    <source>
        <dbReference type="SAM" id="MobiDB-lite"/>
    </source>
</evidence>
<keyword evidence="4 6" id="KW-0472">Membrane</keyword>
<dbReference type="SMART" id="SM00327">
    <property type="entry name" value="VWA"/>
    <property type="match status" value="1"/>
</dbReference>